<protein>
    <submittedName>
        <fullName evidence="2">Uncharacterized protein</fullName>
    </submittedName>
</protein>
<dbReference type="Proteomes" id="UP000572407">
    <property type="component" value="Unassembled WGS sequence"/>
</dbReference>
<proteinExistence type="predicted"/>
<evidence type="ECO:0000313" key="2">
    <source>
        <dbReference type="EMBL" id="MBA1378076.1"/>
    </source>
</evidence>
<gene>
    <name evidence="2" type="ORF">FHK92_09665</name>
</gene>
<evidence type="ECO:0000313" key="3">
    <source>
        <dbReference type="Proteomes" id="UP000572407"/>
    </source>
</evidence>
<comment type="caution">
    <text evidence="2">The sequence shown here is derived from an EMBL/GenBank/DDBJ whole genome shotgun (WGS) entry which is preliminary data.</text>
</comment>
<dbReference type="AlphaFoldDB" id="A0A7V8RKA5"/>
<dbReference type="EMBL" id="VDLV01000011">
    <property type="protein sequence ID" value="MBA1378076.1"/>
    <property type="molecule type" value="Genomic_DNA"/>
</dbReference>
<sequence length="133" mass="14547">MKRVIPLVAVLAACPATADVQQIQYSYDDSKAEYAIVSFVEAGSAVQATVRRTGAYFTNYTKLELDCANRNVRHMGMYNSVEGVEKAEFDQMQGRIIDGSIADEVGKVLCKGTTLTASQTEELPTEDLLDDQS</sequence>
<name>A0A7V8RKA5_9PSED</name>
<feature type="signal peptide" evidence="1">
    <location>
        <begin position="1"/>
        <end position="18"/>
    </location>
</feature>
<accession>A0A7V8RKA5</accession>
<dbReference type="RefSeq" id="WP_181287791.1">
    <property type="nucleotide sequence ID" value="NZ_VDLV01000011.1"/>
</dbReference>
<reference evidence="2 3" key="1">
    <citation type="submission" date="2019-06" db="EMBL/GenBank/DDBJ databases">
        <title>Analysis of the biodiversity of Brassica napus bacterial endophytes for the selection of potential efficient biofertilizers for rapeseed crops.</title>
        <authorList>
            <person name="Jimenez-Gomez A."/>
            <person name="Saati-Santamaria Z."/>
            <person name="Menendez E."/>
            <person name="Rivas R."/>
            <person name="Mateos P.F."/>
            <person name="Velazquez E."/>
            <person name="Garcia-Fraile P."/>
        </authorList>
    </citation>
    <scope>NUCLEOTIDE SEQUENCE [LARGE SCALE GENOMIC DNA]</scope>
    <source>
        <strain evidence="2 3">CDVBN10</strain>
    </source>
</reference>
<evidence type="ECO:0000256" key="1">
    <source>
        <dbReference type="SAM" id="SignalP"/>
    </source>
</evidence>
<feature type="chain" id="PRO_5031003743" evidence="1">
    <location>
        <begin position="19"/>
        <end position="133"/>
    </location>
</feature>
<organism evidence="2 3">
    <name type="scientific">Pseudomonas brassicacearum subsp. neoaurantiaca</name>
    <dbReference type="NCBI Taxonomy" id="494916"/>
    <lineage>
        <taxon>Bacteria</taxon>
        <taxon>Pseudomonadati</taxon>
        <taxon>Pseudomonadota</taxon>
        <taxon>Gammaproteobacteria</taxon>
        <taxon>Pseudomonadales</taxon>
        <taxon>Pseudomonadaceae</taxon>
        <taxon>Pseudomonas</taxon>
    </lineage>
</organism>
<keyword evidence="1" id="KW-0732">Signal</keyword>